<feature type="region of interest" description="Disordered" evidence="1">
    <location>
        <begin position="26"/>
        <end position="103"/>
    </location>
</feature>
<name>A0ABQ0LGZ8_MYCCL</name>
<gene>
    <name evidence="2" type="ORF">MCHLO_06485</name>
</gene>
<sequence>MGWIRRIMQLKKAEKAVFERLEWTQVCDTQTPRSKSADNSARESGESVLSTFGVTEAHDMPKTPRSKQESRAIHSHKKPRGLREDRRDSPPDRRKPLVIPPAP</sequence>
<dbReference type="Proteomes" id="UP000815677">
    <property type="component" value="Unassembled WGS sequence"/>
</dbReference>
<feature type="compositionally biased region" description="Basic and acidic residues" evidence="1">
    <location>
        <begin position="56"/>
        <end position="72"/>
    </location>
</feature>
<feature type="compositionally biased region" description="Basic and acidic residues" evidence="1">
    <location>
        <begin position="81"/>
        <end position="95"/>
    </location>
</feature>
<dbReference type="EMBL" id="DF845276">
    <property type="protein sequence ID" value="GAT49136.1"/>
    <property type="molecule type" value="Genomic_DNA"/>
</dbReference>
<reference evidence="2" key="1">
    <citation type="submission" date="2014-09" db="EMBL/GenBank/DDBJ databases">
        <title>Genome sequence of the luminous mushroom Mycena chlorophos for searching fungal bioluminescence genes.</title>
        <authorList>
            <person name="Tanaka Y."/>
            <person name="Kasuga D."/>
            <person name="Oba Y."/>
            <person name="Hase S."/>
            <person name="Sato K."/>
            <person name="Oba Y."/>
            <person name="Sakakibara Y."/>
        </authorList>
    </citation>
    <scope>NUCLEOTIDE SEQUENCE</scope>
</reference>
<protein>
    <submittedName>
        <fullName evidence="2">Uncharacterized protein</fullName>
    </submittedName>
</protein>
<evidence type="ECO:0000313" key="3">
    <source>
        <dbReference type="Proteomes" id="UP000815677"/>
    </source>
</evidence>
<organism evidence="2 3">
    <name type="scientific">Mycena chlorophos</name>
    <name type="common">Agaric fungus</name>
    <name type="synonym">Agaricus chlorophos</name>
    <dbReference type="NCBI Taxonomy" id="658473"/>
    <lineage>
        <taxon>Eukaryota</taxon>
        <taxon>Fungi</taxon>
        <taxon>Dikarya</taxon>
        <taxon>Basidiomycota</taxon>
        <taxon>Agaricomycotina</taxon>
        <taxon>Agaricomycetes</taxon>
        <taxon>Agaricomycetidae</taxon>
        <taxon>Agaricales</taxon>
        <taxon>Marasmiineae</taxon>
        <taxon>Mycenaceae</taxon>
        <taxon>Mycena</taxon>
    </lineage>
</organism>
<keyword evidence="3" id="KW-1185">Reference proteome</keyword>
<evidence type="ECO:0000256" key="1">
    <source>
        <dbReference type="SAM" id="MobiDB-lite"/>
    </source>
</evidence>
<evidence type="ECO:0000313" key="2">
    <source>
        <dbReference type="EMBL" id="GAT49136.1"/>
    </source>
</evidence>
<accession>A0ABQ0LGZ8</accession>
<proteinExistence type="predicted"/>
<feature type="compositionally biased region" description="Polar residues" evidence="1">
    <location>
        <begin position="26"/>
        <end position="39"/>
    </location>
</feature>